<dbReference type="Proteomes" id="UP000632222">
    <property type="component" value="Unassembled WGS sequence"/>
</dbReference>
<sequence>MHQLFKLQNRLRKHAVWRHPEDQAWTGNHAEHPRFLAVVEDVTEFHAYWEESQRLARKLKRKGLSTRWVPVFLDEVWVYATLQQSQALKTQLFTGGPHTLSIPGQFPEGEMLDALHRDIERIREHFPELNAEIQSNAPGSGGHSFTFTTPTPLTLRLSEGRRFRMYARTVNRGTHKDLKVGAIVIRGLQQDVQVSRPRIPRADQKQLLFTVGPLSFYR</sequence>
<dbReference type="EMBL" id="BMOD01000014">
    <property type="protein sequence ID" value="GGJ44109.1"/>
    <property type="molecule type" value="Genomic_DNA"/>
</dbReference>
<evidence type="ECO:0000313" key="1">
    <source>
        <dbReference type="EMBL" id="GGJ44109.1"/>
    </source>
</evidence>
<evidence type="ECO:0000313" key="2">
    <source>
        <dbReference type="Proteomes" id="UP000632222"/>
    </source>
</evidence>
<keyword evidence="2" id="KW-1185">Reference proteome</keyword>
<reference evidence="2" key="1">
    <citation type="journal article" date="2019" name="Int. J. Syst. Evol. Microbiol.">
        <title>The Global Catalogue of Microorganisms (GCM) 10K type strain sequencing project: providing services to taxonomists for standard genome sequencing and annotation.</title>
        <authorList>
            <consortium name="The Broad Institute Genomics Platform"/>
            <consortium name="The Broad Institute Genome Sequencing Center for Infectious Disease"/>
            <person name="Wu L."/>
            <person name="Ma J."/>
        </authorList>
    </citation>
    <scope>NUCLEOTIDE SEQUENCE [LARGE SCALE GENOMIC DNA]</scope>
    <source>
        <strain evidence="2">JCM 14370</strain>
    </source>
</reference>
<accession>A0ABQ2D389</accession>
<name>A0ABQ2D389_9DEIO</name>
<protein>
    <submittedName>
        <fullName evidence="1">Uncharacterized protein</fullName>
    </submittedName>
</protein>
<comment type="caution">
    <text evidence="1">The sequence shown here is derived from an EMBL/GenBank/DDBJ whole genome shotgun (WGS) entry which is preliminary data.</text>
</comment>
<proteinExistence type="predicted"/>
<gene>
    <name evidence="1" type="ORF">GCM10008938_32990</name>
</gene>
<organism evidence="1 2">
    <name type="scientific">Deinococcus roseus</name>
    <dbReference type="NCBI Taxonomy" id="392414"/>
    <lineage>
        <taxon>Bacteria</taxon>
        <taxon>Thermotogati</taxon>
        <taxon>Deinococcota</taxon>
        <taxon>Deinococci</taxon>
        <taxon>Deinococcales</taxon>
        <taxon>Deinococcaceae</taxon>
        <taxon>Deinococcus</taxon>
    </lineage>
</organism>